<comment type="similarity">
    <text evidence="3">Belongs to the ustYa family.</text>
</comment>
<keyword evidence="2" id="KW-0560">Oxidoreductase</keyword>
<evidence type="ECO:0000313" key="5">
    <source>
        <dbReference type="Proteomes" id="UP000297245"/>
    </source>
</evidence>
<dbReference type="Proteomes" id="UP000297245">
    <property type="component" value="Unassembled WGS sequence"/>
</dbReference>
<proteinExistence type="inferred from homology"/>
<organism evidence="4 5">
    <name type="scientific">Dendrothele bispora (strain CBS 962.96)</name>
    <dbReference type="NCBI Taxonomy" id="1314807"/>
    <lineage>
        <taxon>Eukaryota</taxon>
        <taxon>Fungi</taxon>
        <taxon>Dikarya</taxon>
        <taxon>Basidiomycota</taxon>
        <taxon>Agaricomycotina</taxon>
        <taxon>Agaricomycetes</taxon>
        <taxon>Agaricomycetidae</taxon>
        <taxon>Agaricales</taxon>
        <taxon>Agaricales incertae sedis</taxon>
        <taxon>Dendrothele</taxon>
    </lineage>
</organism>
<protein>
    <submittedName>
        <fullName evidence="4">Uncharacterized protein</fullName>
    </submittedName>
</protein>
<reference evidence="4 5" key="1">
    <citation type="journal article" date="2019" name="Nat. Ecol. Evol.">
        <title>Megaphylogeny resolves global patterns of mushroom evolution.</title>
        <authorList>
            <person name="Varga T."/>
            <person name="Krizsan K."/>
            <person name="Foldi C."/>
            <person name="Dima B."/>
            <person name="Sanchez-Garcia M."/>
            <person name="Sanchez-Ramirez S."/>
            <person name="Szollosi G.J."/>
            <person name="Szarkandi J.G."/>
            <person name="Papp V."/>
            <person name="Albert L."/>
            <person name="Andreopoulos W."/>
            <person name="Angelini C."/>
            <person name="Antonin V."/>
            <person name="Barry K.W."/>
            <person name="Bougher N.L."/>
            <person name="Buchanan P."/>
            <person name="Buyck B."/>
            <person name="Bense V."/>
            <person name="Catcheside P."/>
            <person name="Chovatia M."/>
            <person name="Cooper J."/>
            <person name="Damon W."/>
            <person name="Desjardin D."/>
            <person name="Finy P."/>
            <person name="Geml J."/>
            <person name="Haridas S."/>
            <person name="Hughes K."/>
            <person name="Justo A."/>
            <person name="Karasinski D."/>
            <person name="Kautmanova I."/>
            <person name="Kiss B."/>
            <person name="Kocsube S."/>
            <person name="Kotiranta H."/>
            <person name="LaButti K.M."/>
            <person name="Lechner B.E."/>
            <person name="Liimatainen K."/>
            <person name="Lipzen A."/>
            <person name="Lukacs Z."/>
            <person name="Mihaltcheva S."/>
            <person name="Morgado L.N."/>
            <person name="Niskanen T."/>
            <person name="Noordeloos M.E."/>
            <person name="Ohm R.A."/>
            <person name="Ortiz-Santana B."/>
            <person name="Ovrebo C."/>
            <person name="Racz N."/>
            <person name="Riley R."/>
            <person name="Savchenko A."/>
            <person name="Shiryaev A."/>
            <person name="Soop K."/>
            <person name="Spirin V."/>
            <person name="Szebenyi C."/>
            <person name="Tomsovsky M."/>
            <person name="Tulloss R.E."/>
            <person name="Uehling J."/>
            <person name="Grigoriev I.V."/>
            <person name="Vagvolgyi C."/>
            <person name="Papp T."/>
            <person name="Martin F.M."/>
            <person name="Miettinen O."/>
            <person name="Hibbett D.S."/>
            <person name="Nagy L.G."/>
        </authorList>
    </citation>
    <scope>NUCLEOTIDE SEQUENCE [LARGE SCALE GENOMIC DNA]</scope>
    <source>
        <strain evidence="4 5">CBS 962.96</strain>
    </source>
</reference>
<comment type="pathway">
    <text evidence="1">Mycotoxin biosynthesis.</text>
</comment>
<sequence>MTGGLLCRDRDEFCVWPIVGKKLVRMYVEDTTHYLLDNSSSSDREWKSLFPGDGLVRFGNTSDTYLPSMFHQLRCLDILRLGVVLHADNSTSDTKNREGCSPLELHCLNYLRQIVLCNADLHLYPVGGGPRDYVCRDWGAVYTALYQNQEKYSH</sequence>
<evidence type="ECO:0000256" key="3">
    <source>
        <dbReference type="ARBA" id="ARBA00035112"/>
    </source>
</evidence>
<dbReference type="EMBL" id="ML179208">
    <property type="protein sequence ID" value="THU95092.1"/>
    <property type="molecule type" value="Genomic_DNA"/>
</dbReference>
<dbReference type="AlphaFoldDB" id="A0A4S8LZA5"/>
<accession>A0A4S8LZA5</accession>
<dbReference type="InterPro" id="IPR021765">
    <property type="entry name" value="UstYa-like"/>
</dbReference>
<dbReference type="OrthoDB" id="3687641at2759"/>
<gene>
    <name evidence="4" type="ORF">K435DRAFT_829168</name>
</gene>
<dbReference type="GO" id="GO:0016491">
    <property type="term" value="F:oxidoreductase activity"/>
    <property type="evidence" value="ECO:0007669"/>
    <property type="project" value="UniProtKB-KW"/>
</dbReference>
<dbReference type="GO" id="GO:0043386">
    <property type="term" value="P:mycotoxin biosynthetic process"/>
    <property type="evidence" value="ECO:0007669"/>
    <property type="project" value="InterPro"/>
</dbReference>
<keyword evidence="5" id="KW-1185">Reference proteome</keyword>
<evidence type="ECO:0000256" key="1">
    <source>
        <dbReference type="ARBA" id="ARBA00004685"/>
    </source>
</evidence>
<dbReference type="PANTHER" id="PTHR33365:SF11">
    <property type="entry name" value="TAT PATHWAY SIGNAL SEQUENCE"/>
    <property type="match status" value="1"/>
</dbReference>
<evidence type="ECO:0000256" key="2">
    <source>
        <dbReference type="ARBA" id="ARBA00023002"/>
    </source>
</evidence>
<evidence type="ECO:0000313" key="4">
    <source>
        <dbReference type="EMBL" id="THU95092.1"/>
    </source>
</evidence>
<dbReference type="Pfam" id="PF11807">
    <property type="entry name" value="UstYa"/>
    <property type="match status" value="1"/>
</dbReference>
<dbReference type="PANTHER" id="PTHR33365">
    <property type="entry name" value="YALI0B05434P"/>
    <property type="match status" value="1"/>
</dbReference>
<name>A0A4S8LZA5_DENBC</name>